<evidence type="ECO:0000313" key="1">
    <source>
        <dbReference type="EMBL" id="KAF1920380.1"/>
    </source>
</evidence>
<reference evidence="1" key="1">
    <citation type="journal article" date="2020" name="Stud. Mycol.">
        <title>101 Dothideomycetes genomes: a test case for predicting lifestyles and emergence of pathogens.</title>
        <authorList>
            <person name="Haridas S."/>
            <person name="Albert R."/>
            <person name="Binder M."/>
            <person name="Bloem J."/>
            <person name="Labutti K."/>
            <person name="Salamov A."/>
            <person name="Andreopoulos B."/>
            <person name="Baker S."/>
            <person name="Barry K."/>
            <person name="Bills G."/>
            <person name="Bluhm B."/>
            <person name="Cannon C."/>
            <person name="Castanera R."/>
            <person name="Culley D."/>
            <person name="Daum C."/>
            <person name="Ezra D."/>
            <person name="Gonzalez J."/>
            <person name="Henrissat B."/>
            <person name="Kuo A."/>
            <person name="Liang C."/>
            <person name="Lipzen A."/>
            <person name="Lutzoni F."/>
            <person name="Magnuson J."/>
            <person name="Mondo S."/>
            <person name="Nolan M."/>
            <person name="Ohm R."/>
            <person name="Pangilinan J."/>
            <person name="Park H.-J."/>
            <person name="Ramirez L."/>
            <person name="Alfaro M."/>
            <person name="Sun H."/>
            <person name="Tritt A."/>
            <person name="Yoshinaga Y."/>
            <person name="Zwiers L.-H."/>
            <person name="Turgeon B."/>
            <person name="Goodwin S."/>
            <person name="Spatafora J."/>
            <person name="Crous P."/>
            <person name="Grigoriev I."/>
        </authorList>
    </citation>
    <scope>NUCLEOTIDE SEQUENCE</scope>
    <source>
        <strain evidence="1">HMLAC05119</strain>
    </source>
</reference>
<dbReference type="Proteomes" id="UP000800096">
    <property type="component" value="Unassembled WGS sequence"/>
</dbReference>
<dbReference type="EMBL" id="ML979132">
    <property type="protein sequence ID" value="KAF1920380.1"/>
    <property type="molecule type" value="Genomic_DNA"/>
</dbReference>
<name>A0A6A5QZW7_AMPQU</name>
<proteinExistence type="predicted"/>
<dbReference type="AlphaFoldDB" id="A0A6A5QZW7"/>
<dbReference type="OrthoDB" id="2823490at2759"/>
<protein>
    <recommendedName>
        <fullName evidence="3">F-box domain-containing protein</fullName>
    </recommendedName>
</protein>
<sequence length="288" mass="32714">MPGLLDLPSELLFEIIGLIASSPYPCRAACKRYRPTQMHSRAVVCFPTTDPSWPSHTCNILLTCRRLHHEAIVYLSKASRAFELDVAIVNNHWIWPTWRYIPVSKTGYAIESLKINLTYCCTEDERASSETATADWPTSLEFMKVIGHFLRCGVQSASFESTGMPKRGSHYRVKLITINLDTASIRAGNDKVREQDVPLRQVQGLGHLTFDPLYFIDVATCRENVDRLSAFINMAMPRLDDGSTIRERVDKIVFSLDSLIRSEINIAKKSSGKAEVRIAEYRRRKSMQ</sequence>
<accession>A0A6A5QZW7</accession>
<gene>
    <name evidence="1" type="ORF">BDU57DRAFT_12961</name>
</gene>
<keyword evidence="2" id="KW-1185">Reference proteome</keyword>
<organism evidence="1 2">
    <name type="scientific">Ampelomyces quisqualis</name>
    <name type="common">Powdery mildew agent</name>
    <dbReference type="NCBI Taxonomy" id="50730"/>
    <lineage>
        <taxon>Eukaryota</taxon>
        <taxon>Fungi</taxon>
        <taxon>Dikarya</taxon>
        <taxon>Ascomycota</taxon>
        <taxon>Pezizomycotina</taxon>
        <taxon>Dothideomycetes</taxon>
        <taxon>Pleosporomycetidae</taxon>
        <taxon>Pleosporales</taxon>
        <taxon>Pleosporineae</taxon>
        <taxon>Phaeosphaeriaceae</taxon>
        <taxon>Ampelomyces</taxon>
    </lineage>
</organism>
<evidence type="ECO:0008006" key="3">
    <source>
        <dbReference type="Google" id="ProtNLM"/>
    </source>
</evidence>
<evidence type="ECO:0000313" key="2">
    <source>
        <dbReference type="Proteomes" id="UP000800096"/>
    </source>
</evidence>